<evidence type="ECO:0000313" key="6">
    <source>
        <dbReference type="EMBL" id="NNH70857.1"/>
    </source>
</evidence>
<evidence type="ECO:0000259" key="4">
    <source>
        <dbReference type="Pfam" id="PF13622"/>
    </source>
</evidence>
<dbReference type="PANTHER" id="PTHR11066:SF34">
    <property type="entry name" value="ACYL-COENZYME A THIOESTERASE 8"/>
    <property type="match status" value="1"/>
</dbReference>
<dbReference type="Pfam" id="PF20789">
    <property type="entry name" value="4HBT_3C"/>
    <property type="match status" value="1"/>
</dbReference>
<dbReference type="GO" id="GO:0006637">
    <property type="term" value="P:acyl-CoA metabolic process"/>
    <property type="evidence" value="ECO:0007669"/>
    <property type="project" value="InterPro"/>
</dbReference>
<proteinExistence type="inferred from homology"/>
<accession>A0A849C4X4</accession>
<dbReference type="Proteomes" id="UP000586827">
    <property type="component" value="Unassembled WGS sequence"/>
</dbReference>
<dbReference type="GO" id="GO:0047617">
    <property type="term" value="F:fatty acyl-CoA hydrolase activity"/>
    <property type="evidence" value="ECO:0007669"/>
    <property type="project" value="InterPro"/>
</dbReference>
<dbReference type="CDD" id="cd03445">
    <property type="entry name" value="Thioesterase_II_repeat2"/>
    <property type="match status" value="1"/>
</dbReference>
<feature type="domain" description="Acyl-CoA thioesterase-like N-terminal HotDog" evidence="4">
    <location>
        <begin position="74"/>
        <end position="151"/>
    </location>
</feature>
<comment type="similarity">
    <text evidence="1">Belongs to the C/M/P thioester hydrolase family.</text>
</comment>
<dbReference type="SUPFAM" id="SSF54637">
    <property type="entry name" value="Thioesterase/thiol ester dehydrase-isomerase"/>
    <property type="match status" value="2"/>
</dbReference>
<dbReference type="InterPro" id="IPR042171">
    <property type="entry name" value="Acyl-CoA_hotdog"/>
</dbReference>
<evidence type="ECO:0000259" key="5">
    <source>
        <dbReference type="Pfam" id="PF20789"/>
    </source>
</evidence>
<dbReference type="EMBL" id="JABELX010000004">
    <property type="protein sequence ID" value="NNH70857.1"/>
    <property type="molecule type" value="Genomic_DNA"/>
</dbReference>
<protein>
    <submittedName>
        <fullName evidence="6">Acyl-CoA thioesterase II</fullName>
    </submittedName>
</protein>
<keyword evidence="7" id="KW-1185">Reference proteome</keyword>
<reference evidence="6 7" key="1">
    <citation type="submission" date="2020-05" db="EMBL/GenBank/DDBJ databases">
        <title>MicrobeNet Type strains.</title>
        <authorList>
            <person name="Nicholson A.C."/>
        </authorList>
    </citation>
    <scope>NUCLEOTIDE SEQUENCE [LARGE SCALE GENOMIC DNA]</scope>
    <source>
        <strain evidence="6 7">JCM 3224</strain>
    </source>
</reference>
<evidence type="ECO:0000256" key="1">
    <source>
        <dbReference type="ARBA" id="ARBA00006538"/>
    </source>
</evidence>
<feature type="domain" description="Acyl-CoA thioesterase-like C-terminal" evidence="5">
    <location>
        <begin position="201"/>
        <end position="298"/>
    </location>
</feature>
<dbReference type="PANTHER" id="PTHR11066">
    <property type="entry name" value="ACYL-COA THIOESTERASE"/>
    <property type="match status" value="1"/>
</dbReference>
<dbReference type="AlphaFoldDB" id="A0A849C4X4"/>
<dbReference type="InterPro" id="IPR049450">
    <property type="entry name" value="ACOT8-like_C"/>
</dbReference>
<gene>
    <name evidence="6" type="ORF">HLB23_13455</name>
</gene>
<sequence length="304" mass="33665">MLSASRRKPRRPFGRTARTLVAASARDRRSRAEVSEVAQPRPGDEQRTIPLTEVLKLERLDRLLFRSLHRVEVDRSLYGGQVLGQALLACGATVDADRHPHSLHGYFLRRGNGAEPVVFRVDNDRDGKSYSARRVVALQDGAVIFNMSASFRTVAEGEERTTAHAVSPTAPQQCPTVTPDPGLALVARVQEWSGAEKCFPSRFWVRPNCELPQGDPLLHAAAIAYMSDYSTGLRRTVVAEVLGPSLDHALWFHRTPRWDDWLFVDHGSGVSGGGRGWYPGSIIDCGEGEIVASLAQEMAYRVRR</sequence>
<name>A0A849C4X4_9NOCA</name>
<feature type="region of interest" description="Disordered" evidence="3">
    <location>
        <begin position="1"/>
        <end position="45"/>
    </location>
</feature>
<feature type="compositionally biased region" description="Basic residues" evidence="3">
    <location>
        <begin position="1"/>
        <end position="13"/>
    </location>
</feature>
<dbReference type="InterPro" id="IPR049449">
    <property type="entry name" value="TesB_ACOT8-like_N"/>
</dbReference>
<dbReference type="GO" id="GO:0009062">
    <property type="term" value="P:fatty acid catabolic process"/>
    <property type="evidence" value="ECO:0007669"/>
    <property type="project" value="TreeGrafter"/>
</dbReference>
<keyword evidence="2" id="KW-0378">Hydrolase</keyword>
<dbReference type="CDD" id="cd03444">
    <property type="entry name" value="Thioesterase_II_repeat1"/>
    <property type="match status" value="1"/>
</dbReference>
<evidence type="ECO:0000313" key="7">
    <source>
        <dbReference type="Proteomes" id="UP000586827"/>
    </source>
</evidence>
<dbReference type="InterPro" id="IPR003703">
    <property type="entry name" value="Acyl_CoA_thio"/>
</dbReference>
<evidence type="ECO:0000256" key="3">
    <source>
        <dbReference type="SAM" id="MobiDB-lite"/>
    </source>
</evidence>
<dbReference type="Pfam" id="PF13622">
    <property type="entry name" value="4HBT_3"/>
    <property type="match status" value="1"/>
</dbReference>
<evidence type="ECO:0000256" key="2">
    <source>
        <dbReference type="ARBA" id="ARBA00022801"/>
    </source>
</evidence>
<organism evidence="6 7">
    <name type="scientific">Nocardia uniformis</name>
    <dbReference type="NCBI Taxonomy" id="53432"/>
    <lineage>
        <taxon>Bacteria</taxon>
        <taxon>Bacillati</taxon>
        <taxon>Actinomycetota</taxon>
        <taxon>Actinomycetes</taxon>
        <taxon>Mycobacteriales</taxon>
        <taxon>Nocardiaceae</taxon>
        <taxon>Nocardia</taxon>
    </lineage>
</organism>
<feature type="compositionally biased region" description="Basic and acidic residues" evidence="3">
    <location>
        <begin position="25"/>
        <end position="34"/>
    </location>
</feature>
<dbReference type="Gene3D" id="2.40.160.210">
    <property type="entry name" value="Acyl-CoA thioesterase, double hotdog domain"/>
    <property type="match status" value="1"/>
</dbReference>
<comment type="caution">
    <text evidence="6">The sequence shown here is derived from an EMBL/GenBank/DDBJ whole genome shotgun (WGS) entry which is preliminary data.</text>
</comment>
<dbReference type="InterPro" id="IPR029069">
    <property type="entry name" value="HotDog_dom_sf"/>
</dbReference>